<protein>
    <submittedName>
        <fullName evidence="2">RCG63574</fullName>
    </submittedName>
</protein>
<keyword evidence="1" id="KW-1133">Transmembrane helix</keyword>
<gene>
    <name evidence="2" type="ORF">rCG_63574</name>
</gene>
<organism evidence="2 3">
    <name type="scientific">Rattus norvegicus</name>
    <name type="common">Rat</name>
    <dbReference type="NCBI Taxonomy" id="10116"/>
    <lineage>
        <taxon>Eukaryota</taxon>
        <taxon>Metazoa</taxon>
        <taxon>Chordata</taxon>
        <taxon>Craniata</taxon>
        <taxon>Vertebrata</taxon>
        <taxon>Euteleostomi</taxon>
        <taxon>Mammalia</taxon>
        <taxon>Eutheria</taxon>
        <taxon>Euarchontoglires</taxon>
        <taxon>Glires</taxon>
        <taxon>Rodentia</taxon>
        <taxon>Myomorpha</taxon>
        <taxon>Muroidea</taxon>
        <taxon>Muridae</taxon>
        <taxon>Murinae</taxon>
        <taxon>Rattus</taxon>
    </lineage>
</organism>
<evidence type="ECO:0000256" key="1">
    <source>
        <dbReference type="SAM" id="Phobius"/>
    </source>
</evidence>
<sequence>MAACLFPHGGRASFVLFNFESVLVFVVCFVVVGFGLISFFNTCVWSTFMQYLVMPEEGIRSSGSEVRELGAAMWVLGIEPGTFGRVVSGPAHISTAEPPLVQAQICN</sequence>
<name>A6ID67_RAT</name>
<evidence type="ECO:0000313" key="3">
    <source>
        <dbReference type="Proteomes" id="UP000234681"/>
    </source>
</evidence>
<keyword evidence="1" id="KW-0472">Membrane</keyword>
<dbReference type="AlphaFoldDB" id="A6ID67"/>
<dbReference type="EMBL" id="CH473958">
    <property type="protein sequence ID" value="EDM09430.1"/>
    <property type="molecule type" value="Genomic_DNA"/>
</dbReference>
<evidence type="ECO:0000313" key="2">
    <source>
        <dbReference type="EMBL" id="EDM09430.1"/>
    </source>
</evidence>
<feature type="transmembrane region" description="Helical" evidence="1">
    <location>
        <begin position="22"/>
        <end position="44"/>
    </location>
</feature>
<keyword evidence="1" id="KW-0812">Transmembrane</keyword>
<dbReference type="Proteomes" id="UP000234681">
    <property type="component" value="Chromosome 13"/>
</dbReference>
<proteinExistence type="predicted"/>
<accession>A6ID67</accession>
<reference evidence="2 3" key="1">
    <citation type="submission" date="2005-09" db="EMBL/GenBank/DDBJ databases">
        <authorList>
            <person name="Mural R.J."/>
            <person name="Li P.W."/>
            <person name="Adams M.D."/>
            <person name="Amanatides P.G."/>
            <person name="Baden-Tillson H."/>
            <person name="Barnstead M."/>
            <person name="Chin S.H."/>
            <person name="Dew I."/>
            <person name="Evans C.A."/>
            <person name="Ferriera S."/>
            <person name="Flanigan M."/>
            <person name="Fosler C."/>
            <person name="Glodek A."/>
            <person name="Gu Z."/>
            <person name="Holt R.A."/>
            <person name="Jennings D."/>
            <person name="Kraft C.L."/>
            <person name="Lu F."/>
            <person name="Nguyen T."/>
            <person name="Nusskern D.R."/>
            <person name="Pfannkoch C.M."/>
            <person name="Sitter C."/>
            <person name="Sutton G.G."/>
            <person name="Venter J.C."/>
            <person name="Wang Z."/>
            <person name="Woodage T."/>
            <person name="Zheng X.H."/>
            <person name="Zhong F."/>
        </authorList>
    </citation>
    <scope>NUCLEOTIDE SEQUENCE [LARGE SCALE GENOMIC DNA]</scope>
    <source>
        <strain>BN</strain>
        <strain evidence="3">Sprague-Dawley</strain>
    </source>
</reference>